<dbReference type="InParanoid" id="A0A369JUW3"/>
<dbReference type="AlphaFoldDB" id="A0A369JUW3"/>
<accession>A0A369JUW3</accession>
<keyword evidence="2" id="KW-1185">Reference proteome</keyword>
<protein>
    <submittedName>
        <fullName evidence="1">Uncharacterized protein</fullName>
    </submittedName>
</protein>
<comment type="caution">
    <text evidence="1">The sequence shown here is derived from an EMBL/GenBank/DDBJ whole genome shotgun (WGS) entry which is preliminary data.</text>
</comment>
<organism evidence="1 2">
    <name type="scientific">Hypsizygus marmoreus</name>
    <name type="common">White beech mushroom</name>
    <name type="synonym">Agaricus marmoreus</name>
    <dbReference type="NCBI Taxonomy" id="39966"/>
    <lineage>
        <taxon>Eukaryota</taxon>
        <taxon>Fungi</taxon>
        <taxon>Dikarya</taxon>
        <taxon>Basidiomycota</taxon>
        <taxon>Agaricomycotina</taxon>
        <taxon>Agaricomycetes</taxon>
        <taxon>Agaricomycetidae</taxon>
        <taxon>Agaricales</taxon>
        <taxon>Tricholomatineae</taxon>
        <taxon>Lyophyllaceae</taxon>
        <taxon>Hypsizygus</taxon>
    </lineage>
</organism>
<reference evidence="1" key="1">
    <citation type="submission" date="2018-04" db="EMBL/GenBank/DDBJ databases">
        <title>Whole genome sequencing of Hypsizygus marmoreus.</title>
        <authorList>
            <person name="Choi I.-G."/>
            <person name="Min B."/>
            <person name="Kim J.-G."/>
            <person name="Kim S."/>
            <person name="Oh Y.-L."/>
            <person name="Kong W.-S."/>
            <person name="Park H."/>
            <person name="Jeong J."/>
            <person name="Song E.-S."/>
        </authorList>
    </citation>
    <scope>NUCLEOTIDE SEQUENCE [LARGE SCALE GENOMIC DNA]</scope>
    <source>
        <strain evidence="1">51987-8</strain>
    </source>
</reference>
<dbReference type="OrthoDB" id="8058536at2759"/>
<dbReference type="EMBL" id="LUEZ02000045">
    <property type="protein sequence ID" value="RDB24145.1"/>
    <property type="molecule type" value="Genomic_DNA"/>
</dbReference>
<dbReference type="Proteomes" id="UP000076154">
    <property type="component" value="Unassembled WGS sequence"/>
</dbReference>
<gene>
    <name evidence="1" type="ORF">Hypma_008824</name>
</gene>
<name>A0A369JUW3_HYPMA</name>
<evidence type="ECO:0000313" key="1">
    <source>
        <dbReference type="EMBL" id="RDB24145.1"/>
    </source>
</evidence>
<proteinExistence type="predicted"/>
<evidence type="ECO:0000313" key="2">
    <source>
        <dbReference type="Proteomes" id="UP000076154"/>
    </source>
</evidence>
<sequence length="174" mass="19339">MLRLGNYRRMILDTAEMGFDDAQWHNMIRTVFNGGKGRDELVSVLADIYESLFDLAVGLSPASLKSCIDLDREFESLWNSTISTLLQGSDHGPILVTIAKVTPIPETSSPLNLYLVAQIFSTTAKTTSTMKLLSGGHRSDKKCPFKNLSPDPCPCWSESANPRSTTCFLHRRNK</sequence>